<evidence type="ECO:0000313" key="1">
    <source>
        <dbReference type="EMBL" id="KAJ1983350.1"/>
    </source>
</evidence>
<dbReference type="AlphaFoldDB" id="A0A9W8B8Q8"/>
<reference evidence="1" key="1">
    <citation type="submission" date="2022-07" db="EMBL/GenBank/DDBJ databases">
        <title>Phylogenomic reconstructions and comparative analyses of Kickxellomycotina fungi.</title>
        <authorList>
            <person name="Reynolds N.K."/>
            <person name="Stajich J.E."/>
            <person name="Barry K."/>
            <person name="Grigoriev I.V."/>
            <person name="Crous P."/>
            <person name="Smith M.E."/>
        </authorList>
    </citation>
    <scope>NUCLEOTIDE SEQUENCE</scope>
    <source>
        <strain evidence="1">RSA 567</strain>
    </source>
</reference>
<dbReference type="Proteomes" id="UP001151582">
    <property type="component" value="Unassembled WGS sequence"/>
</dbReference>
<organism evidence="1 2">
    <name type="scientific">Dimargaris verticillata</name>
    <dbReference type="NCBI Taxonomy" id="2761393"/>
    <lineage>
        <taxon>Eukaryota</taxon>
        <taxon>Fungi</taxon>
        <taxon>Fungi incertae sedis</taxon>
        <taxon>Zoopagomycota</taxon>
        <taxon>Kickxellomycotina</taxon>
        <taxon>Dimargaritomycetes</taxon>
        <taxon>Dimargaritales</taxon>
        <taxon>Dimargaritaceae</taxon>
        <taxon>Dimargaris</taxon>
    </lineage>
</organism>
<proteinExistence type="predicted"/>
<gene>
    <name evidence="1" type="ORF">H4R34_001336</name>
</gene>
<accession>A0A9W8B8Q8</accession>
<dbReference type="OrthoDB" id="5545323at2759"/>
<dbReference type="EMBL" id="JANBQB010000059">
    <property type="protein sequence ID" value="KAJ1983350.1"/>
    <property type="molecule type" value="Genomic_DNA"/>
</dbReference>
<keyword evidence="2" id="KW-1185">Reference proteome</keyword>
<protein>
    <submittedName>
        <fullName evidence="1">Uncharacterized protein</fullName>
    </submittedName>
</protein>
<comment type="caution">
    <text evidence="1">The sequence shown here is derived from an EMBL/GenBank/DDBJ whole genome shotgun (WGS) entry which is preliminary data.</text>
</comment>
<name>A0A9W8B8Q8_9FUNG</name>
<evidence type="ECO:0000313" key="2">
    <source>
        <dbReference type="Proteomes" id="UP001151582"/>
    </source>
</evidence>
<sequence length="184" mass="20613">MAALGETTVYRIYRTNAFSSQYFVALGDSDVPLYGIKNSRLSKLALEDIATGRMVWQRQSSGLLSSSVKIASPENGSLVKLREGDFFSRTARSFDYANCSYKWRQTSLLDYHYNCIRADNNAVLASFKKKFWTLTYGHVTLHNERAWPPGLKEFIIVSLCFVVEDARRRDGKAAGEAGGDFGGI</sequence>